<keyword evidence="3" id="KW-1185">Reference proteome</keyword>
<dbReference type="PATRIC" id="fig|1453497.3.peg.1171"/>
<protein>
    <recommendedName>
        <fullName evidence="4">Squalene cyclase C-terminal domain-containing protein</fullName>
    </recommendedName>
</protein>
<keyword evidence="1" id="KW-0732">Signal</keyword>
<gene>
    <name evidence="2" type="ORF">AT15_05875</name>
</gene>
<evidence type="ECO:0008006" key="4">
    <source>
        <dbReference type="Google" id="ProtNLM"/>
    </source>
</evidence>
<sequence length="286" mass="32466">MKPKTLVVILALFSSLFFGAINIDQAINDGITFLRNNQESNGTWFYDDVLVSHEIIESLVSAFGAERVKDMASKFAEYVSKNIEVQTAFLSYDYLFKLDDLDLLSEYMSLNLAYKILGKPNLKFELKINRLILRKESEILSMEDLDFIQVLRFLAVGKFALTPGITKRALSMLEKEENVKRLECCYYLLKYGYPVSEETINSIAEYMKSKLEKYKEEKGTISEGKLTQLALGAIILSLGESDNSITKEIIDFLLSKQNKDGSWGNSEEIATTFMTTALVLEALGYY</sequence>
<dbReference type="Gene3D" id="1.50.10.20">
    <property type="match status" value="1"/>
</dbReference>
<name>A0A176K2S7_9BACT</name>
<dbReference type="RefSeq" id="WP_068345931.1">
    <property type="nucleotide sequence ID" value="NZ_JFHK01000003.1"/>
</dbReference>
<reference evidence="2 3" key="1">
    <citation type="submission" date="2014-02" db="EMBL/GenBank/DDBJ databases">
        <title>Kosmotoga genome sequencing.</title>
        <authorList>
            <person name="Pollo S.M."/>
            <person name="Charchuk R."/>
            <person name="Nesbo C.L."/>
        </authorList>
    </citation>
    <scope>NUCLEOTIDE SEQUENCE [LARGE SCALE GENOMIC DNA]</scope>
    <source>
        <strain evidence="2 3">S304</strain>
    </source>
</reference>
<feature type="chain" id="PRO_5008047379" description="Squalene cyclase C-terminal domain-containing protein" evidence="1">
    <location>
        <begin position="21"/>
        <end position="286"/>
    </location>
</feature>
<proteinExistence type="predicted"/>
<evidence type="ECO:0000313" key="2">
    <source>
        <dbReference type="EMBL" id="OAA31600.1"/>
    </source>
</evidence>
<feature type="signal peptide" evidence="1">
    <location>
        <begin position="1"/>
        <end position="20"/>
    </location>
</feature>
<dbReference type="InterPro" id="IPR008930">
    <property type="entry name" value="Terpenoid_cyclase/PrenylTrfase"/>
</dbReference>
<organism evidence="2 3">
    <name type="scientific">Kosmotoga arenicorallina S304</name>
    <dbReference type="NCBI Taxonomy" id="1453497"/>
    <lineage>
        <taxon>Bacteria</taxon>
        <taxon>Thermotogati</taxon>
        <taxon>Thermotogota</taxon>
        <taxon>Thermotogae</taxon>
        <taxon>Kosmotogales</taxon>
        <taxon>Kosmotogaceae</taxon>
        <taxon>Kosmotoga</taxon>
    </lineage>
</organism>
<dbReference type="AlphaFoldDB" id="A0A176K2S7"/>
<evidence type="ECO:0000256" key="1">
    <source>
        <dbReference type="SAM" id="SignalP"/>
    </source>
</evidence>
<evidence type="ECO:0000313" key="3">
    <source>
        <dbReference type="Proteomes" id="UP000077339"/>
    </source>
</evidence>
<comment type="caution">
    <text evidence="2">The sequence shown here is derived from an EMBL/GenBank/DDBJ whole genome shotgun (WGS) entry which is preliminary data.</text>
</comment>
<dbReference type="Proteomes" id="UP000077339">
    <property type="component" value="Unassembled WGS sequence"/>
</dbReference>
<dbReference type="SUPFAM" id="SSF48239">
    <property type="entry name" value="Terpenoid cyclases/Protein prenyltransferases"/>
    <property type="match status" value="1"/>
</dbReference>
<dbReference type="OrthoDB" id="4673451at2"/>
<accession>A0A176K2S7</accession>
<dbReference type="EMBL" id="JFHK01000003">
    <property type="protein sequence ID" value="OAA31600.1"/>
    <property type="molecule type" value="Genomic_DNA"/>
</dbReference>